<evidence type="ECO:0000313" key="3">
    <source>
        <dbReference type="Proteomes" id="UP000199663"/>
    </source>
</evidence>
<keyword evidence="3" id="KW-1185">Reference proteome</keyword>
<dbReference type="RefSeq" id="WP_019599467.1">
    <property type="nucleotide sequence ID" value="NZ_FNQC01000005.1"/>
</dbReference>
<dbReference type="Pfam" id="PF00534">
    <property type="entry name" value="Glycos_transf_1"/>
    <property type="match status" value="1"/>
</dbReference>
<dbReference type="Gene3D" id="3.40.50.2000">
    <property type="entry name" value="Glycogen Phosphorylase B"/>
    <property type="match status" value="1"/>
</dbReference>
<protein>
    <submittedName>
        <fullName evidence="2">Glycosyltransferase involved in cell wall bisynthesis</fullName>
    </submittedName>
</protein>
<feature type="domain" description="Glycosyl transferase family 1" evidence="1">
    <location>
        <begin position="244"/>
        <end position="378"/>
    </location>
</feature>
<name>A0A1H3PWU5_9BACT</name>
<dbReference type="InterPro" id="IPR001296">
    <property type="entry name" value="Glyco_trans_1"/>
</dbReference>
<evidence type="ECO:0000259" key="1">
    <source>
        <dbReference type="Pfam" id="PF00534"/>
    </source>
</evidence>
<accession>A0A1H3PWU5</accession>
<evidence type="ECO:0000313" key="2">
    <source>
        <dbReference type="EMBL" id="SDZ05607.1"/>
    </source>
</evidence>
<gene>
    <name evidence="2" type="ORF">SAMN05444412_10574</name>
</gene>
<organism evidence="2 3">
    <name type="scientific">Rhodonellum ikkaensis</name>
    <dbReference type="NCBI Taxonomy" id="336829"/>
    <lineage>
        <taxon>Bacteria</taxon>
        <taxon>Pseudomonadati</taxon>
        <taxon>Bacteroidota</taxon>
        <taxon>Cytophagia</taxon>
        <taxon>Cytophagales</taxon>
        <taxon>Cytophagaceae</taxon>
        <taxon>Rhodonellum</taxon>
    </lineage>
</organism>
<dbReference type="SUPFAM" id="SSF53756">
    <property type="entry name" value="UDP-Glycosyltransferase/glycogen phosphorylase"/>
    <property type="match status" value="1"/>
</dbReference>
<dbReference type="EMBL" id="FNQC01000005">
    <property type="protein sequence ID" value="SDZ05607.1"/>
    <property type="molecule type" value="Genomic_DNA"/>
</dbReference>
<comment type="caution">
    <text evidence="2">The sequence shown here is derived from an EMBL/GenBank/DDBJ whole genome shotgun (WGS) entry which is preliminary data.</text>
</comment>
<dbReference type="Proteomes" id="UP000199663">
    <property type="component" value="Unassembled WGS sequence"/>
</dbReference>
<sequence length="425" mass="49061">MIKIVLVTFYFSPCTLTPAQRISYWAKNLNKIGIYPIVVTRDWEANIKSHFDTKKPFGKEIKHEKFETHEVYYLPFKPGLLDKAYSKFGETKWRPLFILAKILDVLLIAGTLKFTSYANFFPFLTELKKTEDFEKVIISGEPFYLFKIGYLISKKLKLTWIADYRDDWSTNELQKAKSGRFIRTLISKLEAHYEKRWVGSAKFIISVSENYTKRISEFINVPGVTVANGFEEEILDLPPENLFEDFTVVYSGTLYPSQNIKLVLGALKIALENGNPFRLVFLGSGFDIKEKKRIDSLVEDSLKPYVQITDRLPRMEALTFIKKAHAVLAISYGDMKGIPSSKLYEYIGLKKPVLLCPSDHDVMEQILKDVGLGYFADNAVSCFEQIMKIRSGYKKEGFRMEVDAGQDKILKYSRFHQLMKLKNLI</sequence>
<reference evidence="2 3" key="1">
    <citation type="submission" date="2016-10" db="EMBL/GenBank/DDBJ databases">
        <authorList>
            <person name="Varghese N."/>
            <person name="Submissions S."/>
        </authorList>
    </citation>
    <scope>NUCLEOTIDE SEQUENCE [LARGE SCALE GENOMIC DNA]</scope>
    <source>
        <strain evidence="2 3">DSM 17997</strain>
    </source>
</reference>
<proteinExistence type="predicted"/>